<organism evidence="1 2">
    <name type="scientific">Aspergillus fijiensis CBS 313.89</name>
    <dbReference type="NCBI Taxonomy" id="1448319"/>
    <lineage>
        <taxon>Eukaryota</taxon>
        <taxon>Fungi</taxon>
        <taxon>Dikarya</taxon>
        <taxon>Ascomycota</taxon>
        <taxon>Pezizomycotina</taxon>
        <taxon>Eurotiomycetes</taxon>
        <taxon>Eurotiomycetidae</taxon>
        <taxon>Eurotiales</taxon>
        <taxon>Aspergillaceae</taxon>
        <taxon>Aspergillus</taxon>
    </lineage>
</organism>
<sequence>MLGLEGWLERNIQAWQGRSEFKDPNFPPRPRGRFGLWLQVLYLAAFTDTNGMVVCSGDGIFSCTIDARVLDCDTLRYSVTEQAARNVSALAYSQPAFEQSPKLLLESISRVIGKLGSLPPIVSIELLVGLRTTAMRP</sequence>
<dbReference type="AlphaFoldDB" id="A0A8G1RH09"/>
<protein>
    <submittedName>
        <fullName evidence="1">Uncharacterized protein</fullName>
    </submittedName>
</protein>
<dbReference type="VEuPathDB" id="FungiDB:BO72DRAFT_231172"/>
<accession>A0A8G1RH09</accession>
<evidence type="ECO:0000313" key="2">
    <source>
        <dbReference type="Proteomes" id="UP000249789"/>
    </source>
</evidence>
<dbReference type="RefSeq" id="XP_040797712.1">
    <property type="nucleotide sequence ID" value="XM_040939851.1"/>
</dbReference>
<dbReference type="Proteomes" id="UP000249789">
    <property type="component" value="Unassembled WGS sequence"/>
</dbReference>
<gene>
    <name evidence="1" type="ORF">BO72DRAFT_231172</name>
</gene>
<dbReference type="GeneID" id="63857184"/>
<keyword evidence="2" id="KW-1185">Reference proteome</keyword>
<evidence type="ECO:0000313" key="1">
    <source>
        <dbReference type="EMBL" id="RAK73702.1"/>
    </source>
</evidence>
<reference evidence="1 2" key="1">
    <citation type="submission" date="2018-02" db="EMBL/GenBank/DDBJ databases">
        <title>The genomes of Aspergillus section Nigri reveals drivers in fungal speciation.</title>
        <authorList>
            <consortium name="DOE Joint Genome Institute"/>
            <person name="Vesth T.C."/>
            <person name="Nybo J."/>
            <person name="Theobald S."/>
            <person name="Brandl J."/>
            <person name="Frisvad J.C."/>
            <person name="Nielsen K.F."/>
            <person name="Lyhne E.K."/>
            <person name="Kogle M.E."/>
            <person name="Kuo A."/>
            <person name="Riley R."/>
            <person name="Clum A."/>
            <person name="Nolan M."/>
            <person name="Lipzen A."/>
            <person name="Salamov A."/>
            <person name="Henrissat B."/>
            <person name="Wiebenga A."/>
            <person name="De vries R.P."/>
            <person name="Grigoriev I.V."/>
            <person name="Mortensen U.H."/>
            <person name="Andersen M.R."/>
            <person name="Baker S.E."/>
        </authorList>
    </citation>
    <scope>NUCLEOTIDE SEQUENCE [LARGE SCALE GENOMIC DNA]</scope>
    <source>
        <strain evidence="1 2">CBS 313.89</strain>
    </source>
</reference>
<proteinExistence type="predicted"/>
<dbReference type="EMBL" id="KZ824677">
    <property type="protein sequence ID" value="RAK73702.1"/>
    <property type="molecule type" value="Genomic_DNA"/>
</dbReference>
<name>A0A8G1RH09_9EURO</name>